<dbReference type="InterPro" id="IPR055259">
    <property type="entry name" value="YkvP/CgeB_Glyco_trans-like"/>
</dbReference>
<dbReference type="KEGG" id="grs:C7S20_15840"/>
<gene>
    <name evidence="2" type="ORF">C7S20_15840</name>
</gene>
<dbReference type="Pfam" id="PF13524">
    <property type="entry name" value="Glyco_trans_1_2"/>
    <property type="match status" value="1"/>
</dbReference>
<protein>
    <submittedName>
        <fullName evidence="2">Glycosyltransferase</fullName>
    </submittedName>
</protein>
<sequence>MKYIVIGLSITSSWGNDHATTFRALLKELTALGNEVLFLEKDVPWYAGHRDMPNPDFCRLRLYETNEELKTRYANEVAKADAVIVGSFVPQGVEIGNWVIETARGVTAFYDLDTPVTLEKLRNENYEYINEELIKKYQLYLSFSGGRVLDYLEEHYDSPNAKALYCSVDTNLYFPEDHEKKWQMGYLGTYSDDRQASVEELLNETAKQKKDMKFIVAGPQYPEDIQWAENVERIDHLPPSEHRRFYNSQRYTLNITQQDMIRAGYSPTARLFEAAACGVPIISDFWNGIDSIFEINKEILIAGSSSDAIECFDSIDEEERKLIGQRARQKVLKYHTSRARAQQLESYVEEVMEKS</sequence>
<proteinExistence type="predicted"/>
<evidence type="ECO:0000313" key="2">
    <source>
        <dbReference type="EMBL" id="AVR46614.1"/>
    </source>
</evidence>
<evidence type="ECO:0000313" key="3">
    <source>
        <dbReference type="Proteomes" id="UP000241507"/>
    </source>
</evidence>
<dbReference type="RefSeq" id="WP_107013386.1">
    <property type="nucleotide sequence ID" value="NZ_CP028136.1"/>
</dbReference>
<dbReference type="AlphaFoldDB" id="A0A2R3Z8T6"/>
<dbReference type="EMBL" id="CP028136">
    <property type="protein sequence ID" value="AVR46614.1"/>
    <property type="molecule type" value="Genomic_DNA"/>
</dbReference>
<dbReference type="Proteomes" id="UP000241507">
    <property type="component" value="Chromosome"/>
</dbReference>
<accession>A0A2R3Z8T6</accession>
<organism evidence="2 3">
    <name type="scientific">Christiangramia fulva</name>
    <dbReference type="NCBI Taxonomy" id="2126553"/>
    <lineage>
        <taxon>Bacteria</taxon>
        <taxon>Pseudomonadati</taxon>
        <taxon>Bacteroidota</taxon>
        <taxon>Flavobacteriia</taxon>
        <taxon>Flavobacteriales</taxon>
        <taxon>Flavobacteriaceae</taxon>
        <taxon>Christiangramia</taxon>
    </lineage>
</organism>
<evidence type="ECO:0000259" key="1">
    <source>
        <dbReference type="Pfam" id="PF13524"/>
    </source>
</evidence>
<keyword evidence="3" id="KW-1185">Reference proteome</keyword>
<keyword evidence="2" id="KW-0808">Transferase</keyword>
<dbReference type="GO" id="GO:0016740">
    <property type="term" value="F:transferase activity"/>
    <property type="evidence" value="ECO:0007669"/>
    <property type="project" value="UniProtKB-KW"/>
</dbReference>
<name>A0A2R3Z8T6_9FLAO</name>
<feature type="domain" description="Spore protein YkvP/CgeB glycosyl transferase-like" evidence="1">
    <location>
        <begin position="200"/>
        <end position="345"/>
    </location>
</feature>
<reference evidence="3" key="1">
    <citation type="submission" date="2018-03" db="EMBL/GenBank/DDBJ databases">
        <title>Gramella fulva sp. nov., isolated from a dry surface of tidal flat.</title>
        <authorList>
            <person name="Hwang S.H."/>
            <person name="Hwang W.M."/>
            <person name="Kang K."/>
            <person name="Ahn T.-Y."/>
        </authorList>
    </citation>
    <scope>NUCLEOTIDE SEQUENCE [LARGE SCALE GENOMIC DNA]</scope>
    <source>
        <strain evidence="3">SH35</strain>
    </source>
</reference>
<dbReference type="Gene3D" id="3.40.50.2000">
    <property type="entry name" value="Glycogen Phosphorylase B"/>
    <property type="match status" value="1"/>
</dbReference>
<dbReference type="SUPFAM" id="SSF53756">
    <property type="entry name" value="UDP-Glycosyltransferase/glycogen phosphorylase"/>
    <property type="match status" value="1"/>
</dbReference>
<dbReference type="OrthoDB" id="9813806at2"/>